<dbReference type="InterPro" id="IPR050109">
    <property type="entry name" value="HTH-type_TetR-like_transc_reg"/>
</dbReference>
<dbReference type="PROSITE" id="PS50977">
    <property type="entry name" value="HTH_TETR_2"/>
    <property type="match status" value="1"/>
</dbReference>
<comment type="caution">
    <text evidence="6">The sequence shown here is derived from an EMBL/GenBank/DDBJ whole genome shotgun (WGS) entry which is preliminary data.</text>
</comment>
<accession>A0ABW4FX36</accession>
<evidence type="ECO:0000256" key="2">
    <source>
        <dbReference type="ARBA" id="ARBA00023125"/>
    </source>
</evidence>
<evidence type="ECO:0000313" key="7">
    <source>
        <dbReference type="Proteomes" id="UP001597145"/>
    </source>
</evidence>
<dbReference type="Pfam" id="PF00440">
    <property type="entry name" value="TetR_N"/>
    <property type="match status" value="1"/>
</dbReference>
<dbReference type="PRINTS" id="PR00455">
    <property type="entry name" value="HTHTETR"/>
</dbReference>
<evidence type="ECO:0000256" key="1">
    <source>
        <dbReference type="ARBA" id="ARBA00023015"/>
    </source>
</evidence>
<dbReference type="PANTHER" id="PTHR30055">
    <property type="entry name" value="HTH-TYPE TRANSCRIPTIONAL REGULATOR RUTR"/>
    <property type="match status" value="1"/>
</dbReference>
<keyword evidence="3" id="KW-0804">Transcription</keyword>
<reference evidence="7" key="1">
    <citation type="journal article" date="2019" name="Int. J. Syst. Evol. Microbiol.">
        <title>The Global Catalogue of Microorganisms (GCM) 10K type strain sequencing project: providing services to taxonomists for standard genome sequencing and annotation.</title>
        <authorList>
            <consortium name="The Broad Institute Genomics Platform"/>
            <consortium name="The Broad Institute Genome Sequencing Center for Infectious Disease"/>
            <person name="Wu L."/>
            <person name="Ma J."/>
        </authorList>
    </citation>
    <scope>NUCLEOTIDE SEQUENCE [LARGE SCALE GENOMIC DNA]</scope>
    <source>
        <strain evidence="7">JCM 12165</strain>
    </source>
</reference>
<gene>
    <name evidence="6" type="ORF">ACFSCY_37250</name>
</gene>
<dbReference type="InterPro" id="IPR001647">
    <property type="entry name" value="HTH_TetR"/>
</dbReference>
<dbReference type="InterPro" id="IPR025996">
    <property type="entry name" value="MT1864/Rv1816-like_C"/>
</dbReference>
<feature type="DNA-binding region" description="H-T-H motif" evidence="4">
    <location>
        <begin position="47"/>
        <end position="66"/>
    </location>
</feature>
<dbReference type="EMBL" id="JBHUCP010000048">
    <property type="protein sequence ID" value="MFD1535075.1"/>
    <property type="molecule type" value="Genomic_DNA"/>
</dbReference>
<dbReference type="PANTHER" id="PTHR30055:SF220">
    <property type="entry name" value="TETR-FAMILY REGULATORY PROTEIN"/>
    <property type="match status" value="1"/>
</dbReference>
<protein>
    <submittedName>
        <fullName evidence="6">TetR/AcrR family transcriptional regulator</fullName>
    </submittedName>
</protein>
<organism evidence="6 7">
    <name type="scientific">Pseudonocardia aurantiaca</name>
    <dbReference type="NCBI Taxonomy" id="75290"/>
    <lineage>
        <taxon>Bacteria</taxon>
        <taxon>Bacillati</taxon>
        <taxon>Actinomycetota</taxon>
        <taxon>Actinomycetes</taxon>
        <taxon>Pseudonocardiales</taxon>
        <taxon>Pseudonocardiaceae</taxon>
        <taxon>Pseudonocardia</taxon>
    </lineage>
</organism>
<dbReference type="Proteomes" id="UP001597145">
    <property type="component" value="Unassembled WGS sequence"/>
</dbReference>
<evidence type="ECO:0000259" key="5">
    <source>
        <dbReference type="PROSITE" id="PS50977"/>
    </source>
</evidence>
<keyword evidence="1" id="KW-0805">Transcription regulation</keyword>
<dbReference type="Pfam" id="PF13305">
    <property type="entry name" value="TetR_C_33"/>
    <property type="match status" value="1"/>
</dbReference>
<evidence type="ECO:0000256" key="3">
    <source>
        <dbReference type="ARBA" id="ARBA00023163"/>
    </source>
</evidence>
<dbReference type="InterPro" id="IPR036271">
    <property type="entry name" value="Tet_transcr_reg_TetR-rel_C_sf"/>
</dbReference>
<evidence type="ECO:0000256" key="4">
    <source>
        <dbReference type="PROSITE-ProRule" id="PRU00335"/>
    </source>
</evidence>
<name>A0ABW4FX36_9PSEU</name>
<dbReference type="RefSeq" id="WP_379660116.1">
    <property type="nucleotide sequence ID" value="NZ_BAAAJG010000003.1"/>
</dbReference>
<dbReference type="Gene3D" id="1.10.357.10">
    <property type="entry name" value="Tetracycline Repressor, domain 2"/>
    <property type="match status" value="1"/>
</dbReference>
<keyword evidence="7" id="KW-1185">Reference proteome</keyword>
<dbReference type="SUPFAM" id="SSF48498">
    <property type="entry name" value="Tetracyclin repressor-like, C-terminal domain"/>
    <property type="match status" value="1"/>
</dbReference>
<keyword evidence="2 4" id="KW-0238">DNA-binding</keyword>
<evidence type="ECO:0000313" key="6">
    <source>
        <dbReference type="EMBL" id="MFD1535075.1"/>
    </source>
</evidence>
<dbReference type="InterPro" id="IPR009057">
    <property type="entry name" value="Homeodomain-like_sf"/>
</dbReference>
<proteinExistence type="predicted"/>
<dbReference type="SUPFAM" id="SSF46689">
    <property type="entry name" value="Homeodomain-like"/>
    <property type="match status" value="1"/>
</dbReference>
<sequence length="208" mass="21683">MPLTTYLVNVKTWSRIDRVPYHHGHLRRALLDTALEAITEQGPAAVSLRDVARRAGVSHAAPTHHFRDKAGLLTALAAEGWTLLADALSAAAARGEGFAELGVTYVLFATSHPGHFAVMRAPGLVRRDDPDLRAAQQRAGALLQAGAAQHDARAGAGGAPGDHATTSLAAWSLVHGLSALLVEGAVKPEPGTDVATLARSVTRRLGPG</sequence>
<feature type="domain" description="HTH tetR-type" evidence="5">
    <location>
        <begin position="24"/>
        <end position="84"/>
    </location>
</feature>